<keyword evidence="1" id="KW-0812">Transmembrane</keyword>
<evidence type="ECO:0000313" key="3">
    <source>
        <dbReference type="Proteomes" id="UP000672038"/>
    </source>
</evidence>
<keyword evidence="3" id="KW-1185">Reference proteome</keyword>
<name>A0A975FLK8_LOWBP</name>
<gene>
    <name evidence="2" type="ORF">LFWB_6650</name>
</gene>
<accession>A0A975FLK8</accession>
<evidence type="ECO:0000256" key="1">
    <source>
        <dbReference type="SAM" id="Phobius"/>
    </source>
</evidence>
<feature type="transmembrane region" description="Helical" evidence="1">
    <location>
        <begin position="117"/>
        <end position="134"/>
    </location>
</feature>
<proteinExistence type="predicted"/>
<feature type="transmembrane region" description="Helical" evidence="1">
    <location>
        <begin position="140"/>
        <end position="161"/>
    </location>
</feature>
<dbReference type="AlphaFoldDB" id="A0A975FLK8"/>
<dbReference type="EMBL" id="CP054393">
    <property type="protein sequence ID" value="QTX03226.1"/>
    <property type="molecule type" value="Genomic_DNA"/>
</dbReference>
<keyword evidence="1" id="KW-1133">Transmembrane helix</keyword>
<organism evidence="2 3">
    <name type="scientific">Loofah witches'-broom phytoplasma</name>
    <dbReference type="NCBI Taxonomy" id="35773"/>
    <lineage>
        <taxon>Bacteria</taxon>
        <taxon>Bacillati</taxon>
        <taxon>Mycoplasmatota</taxon>
        <taxon>Mollicutes</taxon>
        <taxon>Acholeplasmatales</taxon>
        <taxon>Acholeplasmataceae</taxon>
        <taxon>Candidatus Phytoplasma</taxon>
        <taxon>16SrVIII (Loofah witches'-broom group)</taxon>
    </lineage>
</organism>
<dbReference type="Proteomes" id="UP000672038">
    <property type="component" value="Chromosome"/>
</dbReference>
<evidence type="ECO:0000313" key="2">
    <source>
        <dbReference type="EMBL" id="QTX03226.1"/>
    </source>
</evidence>
<reference evidence="2" key="1">
    <citation type="submission" date="2020-06" db="EMBL/GenBank/DDBJ databases">
        <title>Complete genome sequence of Candidatus Phytoplasma luffae NCHU2019.</title>
        <authorList>
            <person name="Cho S.-T."/>
            <person name="Tan C.-M."/>
            <person name="Li J.-R."/>
            <person name="Chien Y.-Y."/>
            <person name="Chiu Y.-C."/>
            <person name="Yang J.-Y."/>
            <person name="Kuo C.-H."/>
        </authorList>
    </citation>
    <scope>NUCLEOTIDE SEQUENCE</scope>
    <source>
        <strain evidence="2">NCHU2019</strain>
    </source>
</reference>
<protein>
    <submittedName>
        <fullName evidence="2">Uncharacterized protein</fullName>
    </submittedName>
</protein>
<dbReference type="KEGG" id="pluf:LFWB_6650"/>
<sequence>MDNYKKNIKNKIKKIKLFPFIFNSCEGLPFRTETYNINEEEKKIEFFNLEQSKYNEHFLNMQQYVIWSSLNNCYRVFIDEHYYKEFSSLYQKEINIMYIDFLEKILIKNSEIFKKKIFNLFLLIFLFLPIGVFLLKKNYSSDFCIMSVYLLFLSLFSFLFVSRTKKQQNFLKQYKKLLFEKMITKVKSFLGLEFFEEILKKQKEYPSKVNIKKEE</sequence>
<keyword evidence="1" id="KW-0472">Membrane</keyword>
<dbReference type="RefSeq" id="WP_210954649.1">
    <property type="nucleotide sequence ID" value="NZ_CP054393.1"/>
</dbReference>